<evidence type="ECO:0000259" key="2">
    <source>
        <dbReference type="Pfam" id="PF04448"/>
    </source>
</evidence>
<evidence type="ECO:0000259" key="1">
    <source>
        <dbReference type="Pfam" id="PF04447"/>
    </source>
</evidence>
<dbReference type="InterPro" id="IPR007538">
    <property type="entry name" value="dATP/dGTP_dipphydrolase_MazZ"/>
</dbReference>
<gene>
    <name evidence="3" type="ORF">DTF86_05755</name>
</gene>
<name>A0A5W2ZK50_SALET</name>
<feature type="domain" description="DUF551" evidence="2">
    <location>
        <begin position="300"/>
        <end position="362"/>
    </location>
</feature>
<dbReference type="EMBL" id="AAHMKC010000010">
    <property type="protein sequence ID" value="EBX8513997.1"/>
    <property type="molecule type" value="Genomic_DNA"/>
</dbReference>
<organism evidence="3">
    <name type="scientific">Salmonella enterica subsp. enterica serovar Bareilly</name>
    <dbReference type="NCBI Taxonomy" id="58096"/>
    <lineage>
        <taxon>Bacteria</taxon>
        <taxon>Pseudomonadati</taxon>
        <taxon>Pseudomonadota</taxon>
        <taxon>Gammaproteobacteria</taxon>
        <taxon>Enterobacterales</taxon>
        <taxon>Enterobacteriaceae</taxon>
        <taxon>Salmonella</taxon>
    </lineage>
</organism>
<accession>A0A5W2ZK50</accession>
<feature type="domain" description="dATP/dGTP diphosphohydrolase MazZ" evidence="1">
    <location>
        <begin position="99"/>
        <end position="193"/>
    </location>
</feature>
<reference evidence="3" key="1">
    <citation type="submission" date="2018-07" db="EMBL/GenBank/DDBJ databases">
        <authorList>
            <person name="Ashton P.M."/>
            <person name="Dallman T."/>
            <person name="Nair S."/>
            <person name="De Pinna E."/>
            <person name="Peters T."/>
            <person name="Grant K."/>
        </authorList>
    </citation>
    <scope>NUCLEOTIDE SEQUENCE</scope>
    <source>
        <strain evidence="3">136763</strain>
    </source>
</reference>
<dbReference type="InterPro" id="IPR007539">
    <property type="entry name" value="DUF551"/>
</dbReference>
<dbReference type="Pfam" id="PF04447">
    <property type="entry name" value="dATP-dGTP_PPHyd"/>
    <property type="match status" value="1"/>
</dbReference>
<dbReference type="Pfam" id="PF04448">
    <property type="entry name" value="DUF551"/>
    <property type="match status" value="1"/>
</dbReference>
<dbReference type="AlphaFoldDB" id="A0A5W2ZK50"/>
<comment type="caution">
    <text evidence="3">The sequence shown here is derived from an EMBL/GenBank/DDBJ whole genome shotgun (WGS) entry which is preliminary data.</text>
</comment>
<proteinExistence type="predicted"/>
<evidence type="ECO:0000313" key="3">
    <source>
        <dbReference type="EMBL" id="EBX8513997.1"/>
    </source>
</evidence>
<sequence length="364" mass="40767">MKERGITDGLTMNQLAERNAEHVTTIAALEARCAALVAENAGLKYQEPAGYHVIKECGKVGCSVATLEEAEKTRDFWNKNWTIRPYFYSAQPASERERIRREHAEWSDATFGDVGPVGPLKHLSKEALEAAADPSDPLEWADMQFLLWDAQRRMGISDEFITRAMIEKLEINKSRQWPEPKDGEPRLHIKEQPAPVVPPAIEPDYEVIKGILPTTNPDEYACCIAADMWNACRAAMLQGSQPVSNRDELQVIGWLRSDYNSDDKRDPNAPLFMLGSNDPSETWGVKYIPLSGSSPAIPDGWISCSERMPDDDESKPIAIFTGKCLGQGMFVATYDDDGFFDYWEGMEIIGVSHWMPLPAAPQQE</sequence>
<protein>
    <submittedName>
        <fullName evidence="3">DUF550 domain-containing protein</fullName>
    </submittedName>
</protein>